<dbReference type="Pfam" id="PF00010">
    <property type="entry name" value="HLH"/>
    <property type="match status" value="1"/>
</dbReference>
<protein>
    <submittedName>
        <fullName evidence="3">10919_t:CDS:1</fullName>
    </submittedName>
</protein>
<feature type="coiled-coil region" evidence="1">
    <location>
        <begin position="59"/>
        <end position="86"/>
    </location>
</feature>
<evidence type="ECO:0000259" key="2">
    <source>
        <dbReference type="PROSITE" id="PS50888"/>
    </source>
</evidence>
<dbReference type="SUPFAM" id="SSF47459">
    <property type="entry name" value="HLH, helix-loop-helix DNA-binding domain"/>
    <property type="match status" value="1"/>
</dbReference>
<dbReference type="EMBL" id="CAJVQB010005846">
    <property type="protein sequence ID" value="CAG8671219.1"/>
    <property type="molecule type" value="Genomic_DNA"/>
</dbReference>
<dbReference type="SMART" id="SM00353">
    <property type="entry name" value="HLH"/>
    <property type="match status" value="1"/>
</dbReference>
<keyword evidence="4" id="KW-1185">Reference proteome</keyword>
<evidence type="ECO:0000313" key="3">
    <source>
        <dbReference type="EMBL" id="CAG8671219.1"/>
    </source>
</evidence>
<sequence length="179" mass="20937">MFQSVPLYSKKRFLSDDITGSKRQKRNNYEQIRRAKIKDFFKKLNDQLSVCKMNKVEILKEACVKIESLTNENRQLENSIRHLSEICQIQSSEINRLLNENALLNQICQIQSSRNVRVNKTRLELNFIPQKSCESQHPFSRKLVQLLLNNSNAPSTKTKVEEAIKNLLLDIIKAPFYIE</sequence>
<keyword evidence="1" id="KW-0175">Coiled coil</keyword>
<name>A0ABN7UTB1_GIGMA</name>
<comment type="caution">
    <text evidence="3">The sequence shown here is derived from an EMBL/GenBank/DDBJ whole genome shotgun (WGS) entry which is preliminary data.</text>
</comment>
<gene>
    <name evidence="3" type="ORF">GMARGA_LOCUS10434</name>
</gene>
<dbReference type="PROSITE" id="PS50888">
    <property type="entry name" value="BHLH"/>
    <property type="match status" value="1"/>
</dbReference>
<organism evidence="3 4">
    <name type="scientific">Gigaspora margarita</name>
    <dbReference type="NCBI Taxonomy" id="4874"/>
    <lineage>
        <taxon>Eukaryota</taxon>
        <taxon>Fungi</taxon>
        <taxon>Fungi incertae sedis</taxon>
        <taxon>Mucoromycota</taxon>
        <taxon>Glomeromycotina</taxon>
        <taxon>Glomeromycetes</taxon>
        <taxon>Diversisporales</taxon>
        <taxon>Gigasporaceae</taxon>
        <taxon>Gigaspora</taxon>
    </lineage>
</organism>
<evidence type="ECO:0000313" key="4">
    <source>
        <dbReference type="Proteomes" id="UP000789901"/>
    </source>
</evidence>
<dbReference type="InterPro" id="IPR036638">
    <property type="entry name" value="HLH_DNA-bd_sf"/>
</dbReference>
<dbReference type="Gene3D" id="4.10.280.10">
    <property type="entry name" value="Helix-loop-helix DNA-binding domain"/>
    <property type="match status" value="1"/>
</dbReference>
<proteinExistence type="predicted"/>
<accession>A0ABN7UTB1</accession>
<reference evidence="3 4" key="1">
    <citation type="submission" date="2021-06" db="EMBL/GenBank/DDBJ databases">
        <authorList>
            <person name="Kallberg Y."/>
            <person name="Tangrot J."/>
            <person name="Rosling A."/>
        </authorList>
    </citation>
    <scope>NUCLEOTIDE SEQUENCE [LARGE SCALE GENOMIC DNA]</scope>
    <source>
        <strain evidence="3 4">120-4 pot B 10/14</strain>
    </source>
</reference>
<dbReference type="Proteomes" id="UP000789901">
    <property type="component" value="Unassembled WGS sequence"/>
</dbReference>
<evidence type="ECO:0000256" key="1">
    <source>
        <dbReference type="SAM" id="Coils"/>
    </source>
</evidence>
<dbReference type="InterPro" id="IPR011598">
    <property type="entry name" value="bHLH_dom"/>
</dbReference>
<feature type="domain" description="BHLH" evidence="2">
    <location>
        <begin position="21"/>
        <end position="69"/>
    </location>
</feature>